<dbReference type="SUPFAM" id="SSF50475">
    <property type="entry name" value="FMN-binding split barrel"/>
    <property type="match status" value="1"/>
</dbReference>
<dbReference type="RefSeq" id="WP_087183033.1">
    <property type="nucleotide sequence ID" value="NZ_CABKVM010000016.1"/>
</dbReference>
<name>A0ABT7UPV8_9FIRM</name>
<gene>
    <name evidence="2" type="ORF">QUW08_06405</name>
</gene>
<dbReference type="EMBL" id="JAUDCL010000008">
    <property type="protein sequence ID" value="MDM8200924.1"/>
    <property type="molecule type" value="Genomic_DNA"/>
</dbReference>
<dbReference type="Proteomes" id="UP001529380">
    <property type="component" value="Unassembled WGS sequence"/>
</dbReference>
<protein>
    <submittedName>
        <fullName evidence="2">Pyridoxamine 5'-phosphate oxidase family protein</fullName>
    </submittedName>
</protein>
<comment type="caution">
    <text evidence="2">The sequence shown here is derived from an EMBL/GenBank/DDBJ whole genome shotgun (WGS) entry which is preliminary data.</text>
</comment>
<sequence length="134" mass="15463">MMDELMELLKARPTMYLATVEGYCPRVRPVNHYMIYKGYFYLALCKDKEAYKQLLDNTNLELCVATGEETFLRIQGTVNFDRSPETYAAVYEAMPDLKEAYKADSGKHLALIYLDHISAVLFDRQDEGKVLAKF</sequence>
<accession>A0ABT7UPV8</accession>
<dbReference type="InterPro" id="IPR012349">
    <property type="entry name" value="Split_barrel_FMN-bd"/>
</dbReference>
<evidence type="ECO:0000313" key="2">
    <source>
        <dbReference type="EMBL" id="MDM8200924.1"/>
    </source>
</evidence>
<evidence type="ECO:0000313" key="3">
    <source>
        <dbReference type="Proteomes" id="UP001529380"/>
    </source>
</evidence>
<dbReference type="Gene3D" id="2.30.110.10">
    <property type="entry name" value="Electron Transport, Fmn-binding Protein, Chain A"/>
    <property type="match status" value="1"/>
</dbReference>
<dbReference type="Pfam" id="PF01243">
    <property type="entry name" value="PNPOx_N"/>
    <property type="match status" value="1"/>
</dbReference>
<dbReference type="GeneID" id="97382274"/>
<keyword evidence="3" id="KW-1185">Reference proteome</keyword>
<dbReference type="InterPro" id="IPR011576">
    <property type="entry name" value="Pyridox_Oxase_N"/>
</dbReference>
<reference evidence="2 3" key="1">
    <citation type="submission" date="2023-06" db="EMBL/GenBank/DDBJ databases">
        <title>Identification and characterization of horizontal gene transfer across gut microbiota members of farm animals based on homology search.</title>
        <authorList>
            <person name="Schwarzerova J."/>
            <person name="Nykrynova M."/>
            <person name="Jureckova K."/>
            <person name="Cejkova D."/>
            <person name="Rychlik I."/>
        </authorList>
    </citation>
    <scope>NUCLEOTIDE SEQUENCE [LARGE SCALE GENOMIC DNA]</scope>
    <source>
        <strain evidence="2 3">ET340</strain>
    </source>
</reference>
<feature type="domain" description="Pyridoxamine 5'-phosphate oxidase N-terminal" evidence="1">
    <location>
        <begin position="2"/>
        <end position="91"/>
    </location>
</feature>
<proteinExistence type="predicted"/>
<organism evidence="2 3">
    <name type="scientific">Allofournierella massiliensis</name>
    <dbReference type="NCBI Taxonomy" id="1650663"/>
    <lineage>
        <taxon>Bacteria</taxon>
        <taxon>Bacillati</taxon>
        <taxon>Bacillota</taxon>
        <taxon>Clostridia</taxon>
        <taxon>Eubacteriales</taxon>
        <taxon>Oscillospiraceae</taxon>
        <taxon>Allofournierella</taxon>
    </lineage>
</organism>
<evidence type="ECO:0000259" key="1">
    <source>
        <dbReference type="Pfam" id="PF01243"/>
    </source>
</evidence>